<sequence length="164" mass="18110">MAICDMFLKVESARQGPIKGESGDSRHAGEIEVIAWSWGMECEGDWYQNKASREGGRTTIHELQITKRVDTASTGLMAALRKNDPIKKAVLSIRKASGETGLDYLTVTIERGRVTSHRIVGSGSPELTEEVRFAFQKVNVEYRQQDRGGSGKGTCTFETEIDQA</sequence>
<comment type="caution">
    <text evidence="2">The sequence shown here is derived from an EMBL/GenBank/DDBJ whole genome shotgun (WGS) entry which is preliminary data.</text>
</comment>
<evidence type="ECO:0000256" key="1">
    <source>
        <dbReference type="SAM" id="MobiDB-lite"/>
    </source>
</evidence>
<dbReference type="PANTHER" id="PTHR36152">
    <property type="entry name" value="CYTOPLASMIC PROTEIN-RELATED"/>
    <property type="match status" value="1"/>
</dbReference>
<keyword evidence="3" id="KW-1185">Reference proteome</keyword>
<dbReference type="InterPro" id="IPR053165">
    <property type="entry name" value="HSI-I_assembly_Hcp1"/>
</dbReference>
<dbReference type="Pfam" id="PF05638">
    <property type="entry name" value="T6SS_HCP"/>
    <property type="match status" value="1"/>
</dbReference>
<evidence type="ECO:0000313" key="2">
    <source>
        <dbReference type="EMBL" id="NML24765.1"/>
    </source>
</evidence>
<evidence type="ECO:0000313" key="3">
    <source>
        <dbReference type="Proteomes" id="UP000580043"/>
    </source>
</evidence>
<protein>
    <submittedName>
        <fullName evidence="2">Type VI secretion system tube protein Hcp</fullName>
    </submittedName>
</protein>
<reference evidence="2 3" key="1">
    <citation type="submission" date="2020-04" db="EMBL/GenBank/DDBJ databases">
        <title>Zoogloea sp. G-4-1-14 isolated from soil.</title>
        <authorList>
            <person name="Dahal R.H."/>
        </authorList>
    </citation>
    <scope>NUCLEOTIDE SEQUENCE [LARGE SCALE GENOMIC DNA]</scope>
    <source>
        <strain evidence="2 3">G-4-1-14</strain>
    </source>
</reference>
<dbReference type="RefSeq" id="WP_169144414.1">
    <property type="nucleotide sequence ID" value="NZ_JABBGA010000002.1"/>
</dbReference>
<feature type="region of interest" description="Disordered" evidence="1">
    <location>
        <begin position="145"/>
        <end position="164"/>
    </location>
</feature>
<gene>
    <name evidence="2" type="ORF">HHL15_03360</name>
</gene>
<dbReference type="InterPro" id="IPR036624">
    <property type="entry name" value="Hcp1-lik_sf"/>
</dbReference>
<dbReference type="PANTHER" id="PTHR36152:SF1">
    <property type="entry name" value="UBIQUITIN-LIKE DOMAIN-CONTAINING PROTEIN"/>
    <property type="match status" value="1"/>
</dbReference>
<dbReference type="EMBL" id="JABBGA010000002">
    <property type="protein sequence ID" value="NML24765.1"/>
    <property type="molecule type" value="Genomic_DNA"/>
</dbReference>
<dbReference type="AlphaFoldDB" id="A0A848G130"/>
<name>A0A848G130_9RHOO</name>
<dbReference type="InterPro" id="IPR008514">
    <property type="entry name" value="T6SS_Hcp"/>
</dbReference>
<proteinExistence type="predicted"/>
<dbReference type="Proteomes" id="UP000580043">
    <property type="component" value="Unassembled WGS sequence"/>
</dbReference>
<accession>A0A848G130</accession>
<dbReference type="Gene3D" id="2.30.110.20">
    <property type="entry name" value="Hcp1-like"/>
    <property type="match status" value="1"/>
</dbReference>
<organism evidence="2 3">
    <name type="scientific">Zoogloea dura</name>
    <dbReference type="NCBI Taxonomy" id="2728840"/>
    <lineage>
        <taxon>Bacteria</taxon>
        <taxon>Pseudomonadati</taxon>
        <taxon>Pseudomonadota</taxon>
        <taxon>Betaproteobacteria</taxon>
        <taxon>Rhodocyclales</taxon>
        <taxon>Zoogloeaceae</taxon>
        <taxon>Zoogloea</taxon>
    </lineage>
</organism>
<dbReference type="SUPFAM" id="SSF141452">
    <property type="entry name" value="Hcp1-like"/>
    <property type="match status" value="1"/>
</dbReference>